<dbReference type="GO" id="GO:0009307">
    <property type="term" value="P:DNA restriction-modification system"/>
    <property type="evidence" value="ECO:0007669"/>
    <property type="project" value="UniProtKB-KW"/>
</dbReference>
<dbReference type="GO" id="GO:0015667">
    <property type="term" value="F:site-specific DNA-methyltransferase (cytosine-N4-specific) activity"/>
    <property type="evidence" value="ECO:0007669"/>
    <property type="project" value="UniProtKB-EC"/>
</dbReference>
<comment type="caution">
    <text evidence="10">The sequence shown here is derived from an EMBL/GenBank/DDBJ whole genome shotgun (WGS) entry which is preliminary data.</text>
</comment>
<feature type="domain" description="DNA methylase N-4/N-6" evidence="9">
    <location>
        <begin position="46"/>
        <end position="290"/>
    </location>
</feature>
<keyword evidence="5" id="KW-0680">Restriction system</keyword>
<dbReference type="EC" id="2.1.1.-" evidence="8"/>
<name>S0FVY8_9BACT</name>
<dbReference type="InterPro" id="IPR017985">
    <property type="entry name" value="MeTrfase_CN4_CS"/>
</dbReference>
<reference evidence="10 11" key="1">
    <citation type="journal article" date="2013" name="Genome Announc.">
        <title>Draft Genome Sequence of Desulfotignum phosphitoxidans DSM 13687 Strain FiPS-3.</title>
        <authorList>
            <person name="Poehlein A."/>
            <person name="Daniel R."/>
            <person name="Simeonova D.D."/>
        </authorList>
    </citation>
    <scope>NUCLEOTIDE SEQUENCE [LARGE SCALE GENOMIC DNA]</scope>
    <source>
        <strain evidence="10 11">DSM 13687</strain>
    </source>
</reference>
<evidence type="ECO:0000256" key="7">
    <source>
        <dbReference type="ARBA" id="ARBA00049120"/>
    </source>
</evidence>
<evidence type="ECO:0000313" key="11">
    <source>
        <dbReference type="Proteomes" id="UP000014216"/>
    </source>
</evidence>
<dbReference type="InterPro" id="IPR029063">
    <property type="entry name" value="SAM-dependent_MTases_sf"/>
</dbReference>
<evidence type="ECO:0000256" key="3">
    <source>
        <dbReference type="ARBA" id="ARBA00022679"/>
    </source>
</evidence>
<dbReference type="REBASE" id="65620">
    <property type="entry name" value="M.Dph13687ORF220P"/>
</dbReference>
<dbReference type="SUPFAM" id="SSF53335">
    <property type="entry name" value="S-adenosyl-L-methionine-dependent methyltransferases"/>
    <property type="match status" value="1"/>
</dbReference>
<evidence type="ECO:0000256" key="8">
    <source>
        <dbReference type="RuleBase" id="RU362026"/>
    </source>
</evidence>
<organism evidence="10 11">
    <name type="scientific">Desulfotignum phosphitoxidans DSM 13687</name>
    <dbReference type="NCBI Taxonomy" id="1286635"/>
    <lineage>
        <taxon>Bacteria</taxon>
        <taxon>Pseudomonadati</taxon>
        <taxon>Thermodesulfobacteriota</taxon>
        <taxon>Desulfobacteria</taxon>
        <taxon>Desulfobacterales</taxon>
        <taxon>Desulfobacteraceae</taxon>
        <taxon>Desulfotignum</taxon>
    </lineage>
</organism>
<dbReference type="InterPro" id="IPR002941">
    <property type="entry name" value="DNA_methylase_N4/N6"/>
</dbReference>
<sequence>MGTVNKGCKFIDLHSHGNMVENLMKTVHSIHFADARRMTQLADNSIDLMVTSPPYPMIEMWDNLFQKLDSSVKKCLSRRDGPAAFEAMHRLLDPVWQESFRVLKPGGFACINIGDATRTIDDHFALYTNHARILSAATQIGFTSLPCIIWRKQTNAPNKFMGSGMLPAGAYVTLEHEYILILRKNGRREFKTAEDKQRRRESAIFWEERNHWFSDVWFDLKGTTQTLADARERKRSAAFPFELAYRLINMFSLLTDPVLDPFMGTGTTMAAAMAAGRCSVGYEADKNLIPAVHKTVRGVMLPTDQAAARRLIQHQTFVEQRLAADKPLKYINEPYGFPVVTNQERWLRLHVPADLIQADETRFQVTHDMAPMPFKYNLFDN</sequence>
<dbReference type="EMBL" id="APJX01000018">
    <property type="protein sequence ID" value="EMS77284.1"/>
    <property type="molecule type" value="Genomic_DNA"/>
</dbReference>
<dbReference type="Gene3D" id="3.40.50.150">
    <property type="entry name" value="Vaccinia Virus protein VP39"/>
    <property type="match status" value="1"/>
</dbReference>
<gene>
    <name evidence="10" type="ORF">Dpo_18c00220</name>
</gene>
<keyword evidence="4" id="KW-0949">S-adenosyl-L-methionine</keyword>
<evidence type="ECO:0000256" key="5">
    <source>
        <dbReference type="ARBA" id="ARBA00022747"/>
    </source>
</evidence>
<dbReference type="AlphaFoldDB" id="S0FVY8"/>
<dbReference type="PRINTS" id="PR00508">
    <property type="entry name" value="S21N4MTFRASE"/>
</dbReference>
<evidence type="ECO:0000256" key="1">
    <source>
        <dbReference type="ARBA" id="ARBA00010203"/>
    </source>
</evidence>
<accession>S0FVY8</accession>
<evidence type="ECO:0000256" key="4">
    <source>
        <dbReference type="ARBA" id="ARBA00022691"/>
    </source>
</evidence>
<dbReference type="GO" id="GO:0032259">
    <property type="term" value="P:methylation"/>
    <property type="evidence" value="ECO:0007669"/>
    <property type="project" value="UniProtKB-KW"/>
</dbReference>
<dbReference type="InterPro" id="IPR001091">
    <property type="entry name" value="RM_Methyltransferase"/>
</dbReference>
<dbReference type="GO" id="GO:0003677">
    <property type="term" value="F:DNA binding"/>
    <property type="evidence" value="ECO:0007669"/>
    <property type="project" value="UniProtKB-KW"/>
</dbReference>
<dbReference type="PROSITE" id="PS00093">
    <property type="entry name" value="N4_MTASE"/>
    <property type="match status" value="1"/>
</dbReference>
<dbReference type="Proteomes" id="UP000014216">
    <property type="component" value="Unassembled WGS sequence"/>
</dbReference>
<dbReference type="GO" id="GO:0008170">
    <property type="term" value="F:N-methyltransferase activity"/>
    <property type="evidence" value="ECO:0007669"/>
    <property type="project" value="InterPro"/>
</dbReference>
<evidence type="ECO:0000313" key="10">
    <source>
        <dbReference type="EMBL" id="EMS77284.1"/>
    </source>
</evidence>
<comment type="catalytic activity">
    <reaction evidence="7">
        <text>a 2'-deoxycytidine in DNA + S-adenosyl-L-methionine = an N(4)-methyl-2'-deoxycytidine in DNA + S-adenosyl-L-homocysteine + H(+)</text>
        <dbReference type="Rhea" id="RHEA:16857"/>
        <dbReference type="Rhea" id="RHEA-COMP:11369"/>
        <dbReference type="Rhea" id="RHEA-COMP:13674"/>
        <dbReference type="ChEBI" id="CHEBI:15378"/>
        <dbReference type="ChEBI" id="CHEBI:57856"/>
        <dbReference type="ChEBI" id="CHEBI:59789"/>
        <dbReference type="ChEBI" id="CHEBI:85452"/>
        <dbReference type="ChEBI" id="CHEBI:137933"/>
        <dbReference type="EC" id="2.1.1.113"/>
    </reaction>
</comment>
<evidence type="ECO:0000256" key="6">
    <source>
        <dbReference type="ARBA" id="ARBA00023125"/>
    </source>
</evidence>
<protein>
    <recommendedName>
        <fullName evidence="8">Methyltransferase</fullName>
        <ecNumber evidence="8">2.1.1.-</ecNumber>
    </recommendedName>
</protein>
<keyword evidence="6" id="KW-0238">DNA-binding</keyword>
<evidence type="ECO:0000259" key="9">
    <source>
        <dbReference type="Pfam" id="PF01555"/>
    </source>
</evidence>
<comment type="similarity">
    <text evidence="1">Belongs to the N(4)/N(6)-methyltransferase family. N(4) subfamily.</text>
</comment>
<evidence type="ECO:0000256" key="2">
    <source>
        <dbReference type="ARBA" id="ARBA00022603"/>
    </source>
</evidence>
<keyword evidence="3 10" id="KW-0808">Transferase</keyword>
<dbReference type="Pfam" id="PF01555">
    <property type="entry name" value="N6_N4_Mtase"/>
    <property type="match status" value="1"/>
</dbReference>
<keyword evidence="2 10" id="KW-0489">Methyltransferase</keyword>
<keyword evidence="11" id="KW-1185">Reference proteome</keyword>
<proteinExistence type="inferred from homology"/>